<dbReference type="HOGENOM" id="CLU_1218602_0_0_0"/>
<reference evidence="1 2" key="1">
    <citation type="journal article" date="2008" name="Biol. Direct">
        <title>Complete genome sequence of the extremely acidophilic methanotroph isolate V4, Methylacidiphilum infernorum, a representative of the bacterial phylum Verrucomicrobia.</title>
        <authorList>
            <person name="Hou S."/>
            <person name="Makarova K.S."/>
            <person name="Saw J.H."/>
            <person name="Senin P."/>
            <person name="Ly B.V."/>
            <person name="Zhou Z."/>
            <person name="Ren Y."/>
            <person name="Wang J."/>
            <person name="Galperin M.Y."/>
            <person name="Omelchenko M.V."/>
            <person name="Wolf Y.I."/>
            <person name="Yutin N."/>
            <person name="Koonin E.V."/>
            <person name="Stott M.B."/>
            <person name="Mountain B.W."/>
            <person name="Crowe M.A."/>
            <person name="Smirnova A.V."/>
            <person name="Dunfield P.F."/>
            <person name="Feng L."/>
            <person name="Wang L."/>
            <person name="Alam M."/>
        </authorList>
    </citation>
    <scope>NUCLEOTIDE SEQUENCE [LARGE SCALE GENOMIC DNA]</scope>
    <source>
        <strain evidence="2">Isolate V4</strain>
    </source>
</reference>
<evidence type="ECO:0000313" key="1">
    <source>
        <dbReference type="EMBL" id="ACD83706.1"/>
    </source>
</evidence>
<organism evidence="1 2">
    <name type="scientific">Methylacidiphilum infernorum (isolate V4)</name>
    <name type="common">Methylokorus infernorum (strain V4)</name>
    <dbReference type="NCBI Taxonomy" id="481448"/>
    <lineage>
        <taxon>Bacteria</taxon>
        <taxon>Pseudomonadati</taxon>
        <taxon>Verrucomicrobiota</taxon>
        <taxon>Methylacidiphilae</taxon>
        <taxon>Methylacidiphilales</taxon>
        <taxon>Methylacidiphilaceae</taxon>
        <taxon>Methylacidiphilum (ex Ratnadevi et al. 2023)</taxon>
    </lineage>
</organism>
<name>B3DWP3_METI4</name>
<dbReference type="EMBL" id="CP000975">
    <property type="protein sequence ID" value="ACD83706.1"/>
    <property type="molecule type" value="Genomic_DNA"/>
</dbReference>
<accession>B3DWP3</accession>
<dbReference type="Proteomes" id="UP000009149">
    <property type="component" value="Chromosome"/>
</dbReference>
<dbReference type="AlphaFoldDB" id="B3DWP3"/>
<dbReference type="KEGG" id="min:Minf_1652"/>
<evidence type="ECO:0000313" key="2">
    <source>
        <dbReference type="Proteomes" id="UP000009149"/>
    </source>
</evidence>
<protein>
    <submittedName>
        <fullName evidence="1">Uncharacterized protein</fullName>
    </submittedName>
</protein>
<sequence>MNIWKSDPVIKGLLKNARKAGEGVFELDRNGECFQYKIVPHVRSWQFRKFFTVVQEGQSGSHIPFPTDEPVDHAGRPLSMVLFSELLPGEVDLTFQSNANSKPSEIVKKILKILKVAQTLEKPDLAVMNPLMLIYATERPRIVSIDPQTLGEKTAKEHPIYVLGMPHYAHPRCPSGEIYYLYTSKVFFVFHKDYVFKNIADNLYLSMFGLAKIRSNAVFKTTGWNVQ</sequence>
<gene>
    <name evidence="1" type="ordered locus">Minf_1652</name>
</gene>
<proteinExistence type="predicted"/>